<dbReference type="EMBL" id="CAJJDN010000003">
    <property type="protein sequence ID" value="CAD8048779.1"/>
    <property type="molecule type" value="Genomic_DNA"/>
</dbReference>
<keyword evidence="2" id="KW-1185">Reference proteome</keyword>
<evidence type="ECO:0000313" key="2">
    <source>
        <dbReference type="Proteomes" id="UP000692954"/>
    </source>
</evidence>
<name>A0A8S1K6T5_9CILI</name>
<evidence type="ECO:0000313" key="1">
    <source>
        <dbReference type="EMBL" id="CAD8048779.1"/>
    </source>
</evidence>
<dbReference type="Proteomes" id="UP000692954">
    <property type="component" value="Unassembled WGS sequence"/>
</dbReference>
<sequence length="72" mass="8690">MVVALLFKFKKKIQYYNIQFNVIILSIKSEQNRTKMKNRIQKPQNSNQYLLVKQLKSRNIYISIQYFESEAS</sequence>
<organism evidence="1 2">
    <name type="scientific">Paramecium sonneborni</name>
    <dbReference type="NCBI Taxonomy" id="65129"/>
    <lineage>
        <taxon>Eukaryota</taxon>
        <taxon>Sar</taxon>
        <taxon>Alveolata</taxon>
        <taxon>Ciliophora</taxon>
        <taxon>Intramacronucleata</taxon>
        <taxon>Oligohymenophorea</taxon>
        <taxon>Peniculida</taxon>
        <taxon>Parameciidae</taxon>
        <taxon>Paramecium</taxon>
    </lineage>
</organism>
<dbReference type="AlphaFoldDB" id="A0A8S1K6T5"/>
<accession>A0A8S1K6T5</accession>
<protein>
    <submittedName>
        <fullName evidence="1">Uncharacterized protein</fullName>
    </submittedName>
</protein>
<gene>
    <name evidence="1" type="ORF">PSON_ATCC_30995.1.T0030414</name>
</gene>
<proteinExistence type="predicted"/>
<comment type="caution">
    <text evidence="1">The sequence shown here is derived from an EMBL/GenBank/DDBJ whole genome shotgun (WGS) entry which is preliminary data.</text>
</comment>
<reference evidence="1" key="1">
    <citation type="submission" date="2021-01" db="EMBL/GenBank/DDBJ databases">
        <authorList>
            <consortium name="Genoscope - CEA"/>
            <person name="William W."/>
        </authorList>
    </citation>
    <scope>NUCLEOTIDE SEQUENCE</scope>
</reference>